<dbReference type="AlphaFoldDB" id="A0A854BJI2"/>
<proteinExistence type="predicted"/>
<organism evidence="1 2">
    <name type="scientific">Escherichia coli</name>
    <dbReference type="NCBI Taxonomy" id="562"/>
    <lineage>
        <taxon>Bacteria</taxon>
        <taxon>Pseudomonadati</taxon>
        <taxon>Pseudomonadota</taxon>
        <taxon>Gammaproteobacteria</taxon>
        <taxon>Enterobacterales</taxon>
        <taxon>Enterobacteriaceae</taxon>
        <taxon>Escherichia</taxon>
    </lineage>
</organism>
<dbReference type="RefSeq" id="WP_074522749.1">
    <property type="nucleotide sequence ID" value="NZ_LRKC01000132.1"/>
</dbReference>
<evidence type="ECO:0000313" key="2">
    <source>
        <dbReference type="Proteomes" id="UP000185794"/>
    </source>
</evidence>
<dbReference type="Proteomes" id="UP000185794">
    <property type="component" value="Unassembled WGS sequence"/>
</dbReference>
<protein>
    <recommendedName>
        <fullName evidence="3">Peptidase C58 YopT-type domain-containing protein</fullName>
    </recommendedName>
</protein>
<evidence type="ECO:0008006" key="3">
    <source>
        <dbReference type="Google" id="ProtNLM"/>
    </source>
</evidence>
<evidence type="ECO:0000313" key="1">
    <source>
        <dbReference type="EMBL" id="OKV08673.1"/>
    </source>
</evidence>
<reference evidence="1 2" key="1">
    <citation type="journal article" date="2017" name="Front. Cell. Infect. Microbiol.">
        <title>Chaperone-usher pili loci of human colonization factor-negative enterotoxigenic Escherichia coli.</title>
        <authorList>
            <person name="Del Canto F."/>
            <person name="Vidal R."/>
            <person name="Stine O.C."/>
            <person name="Pop M."/>
        </authorList>
    </citation>
    <scope>NUCLEOTIDE SEQUENCE [LARGE SCALE GENOMIC DNA]</scope>
    <source>
        <strain evidence="1 2">700324</strain>
    </source>
</reference>
<gene>
    <name evidence="1" type="ORF">AWP47_17750</name>
</gene>
<comment type="caution">
    <text evidence="1">The sequence shown here is derived from an EMBL/GenBank/DDBJ whole genome shotgun (WGS) entry which is preliminary data.</text>
</comment>
<sequence>MKIIQKKSFKFSQYRIQNSGGGCYGISAAIITHLRENIDGVIHPSQAYSYSEVYSKVLNASYNKVMNSVTPGFYELRRSILSIQNELNSPFNTTGSYVYNFNRCGICLLLVKVDNLPYGYGENFQGRFSFFGQSANHAGVIIWAPDEIFIFDPNCGGVLFAWNGDNYSESMPVIIDMMLEQMYCLYDRMKGARKAKIVSCITLEPPYFGKV</sequence>
<name>A0A854BJI2_ECOLX</name>
<accession>A0A854BJI2</accession>
<dbReference type="EMBL" id="LRKC01000132">
    <property type="protein sequence ID" value="OKV08673.1"/>
    <property type="molecule type" value="Genomic_DNA"/>
</dbReference>